<keyword evidence="2 7" id="KW-0813">Transport</keyword>
<reference evidence="10" key="1">
    <citation type="journal article" date="2019" name="Int. J. Syst. Evol. Microbiol.">
        <title>The Global Catalogue of Microorganisms (GCM) 10K type strain sequencing project: providing services to taxonomists for standard genome sequencing and annotation.</title>
        <authorList>
            <consortium name="The Broad Institute Genomics Platform"/>
            <consortium name="The Broad Institute Genome Sequencing Center for Infectious Disease"/>
            <person name="Wu L."/>
            <person name="Ma J."/>
        </authorList>
    </citation>
    <scope>NUCLEOTIDE SEQUENCE [LARGE SCALE GENOMIC DNA]</scope>
    <source>
        <strain evidence="10">CGMCC 4.7289</strain>
    </source>
</reference>
<evidence type="ECO:0000256" key="1">
    <source>
        <dbReference type="ARBA" id="ARBA00004651"/>
    </source>
</evidence>
<feature type="transmembrane region" description="Helical" evidence="7">
    <location>
        <begin position="12"/>
        <end position="34"/>
    </location>
</feature>
<dbReference type="SUPFAM" id="SSF161098">
    <property type="entry name" value="MetI-like"/>
    <property type="match status" value="1"/>
</dbReference>
<gene>
    <name evidence="9" type="ORF">ACFOZ4_32215</name>
</gene>
<dbReference type="RefSeq" id="WP_253756589.1">
    <property type="nucleotide sequence ID" value="NZ_JAMZDZ010000001.1"/>
</dbReference>
<evidence type="ECO:0000256" key="4">
    <source>
        <dbReference type="ARBA" id="ARBA00022692"/>
    </source>
</evidence>
<keyword evidence="3" id="KW-1003">Cell membrane</keyword>
<feature type="transmembrane region" description="Helical" evidence="7">
    <location>
        <begin position="268"/>
        <end position="293"/>
    </location>
</feature>
<name>A0ABV8LWD4_9ACTN</name>
<dbReference type="PANTHER" id="PTHR43227">
    <property type="entry name" value="BLL4140 PROTEIN"/>
    <property type="match status" value="1"/>
</dbReference>
<organism evidence="9 10">
    <name type="scientific">Hamadaea flava</name>
    <dbReference type="NCBI Taxonomy" id="1742688"/>
    <lineage>
        <taxon>Bacteria</taxon>
        <taxon>Bacillati</taxon>
        <taxon>Actinomycetota</taxon>
        <taxon>Actinomycetes</taxon>
        <taxon>Micromonosporales</taxon>
        <taxon>Micromonosporaceae</taxon>
        <taxon>Hamadaea</taxon>
    </lineage>
</organism>
<feature type="transmembrane region" description="Helical" evidence="7">
    <location>
        <begin position="164"/>
        <end position="190"/>
    </location>
</feature>
<evidence type="ECO:0000256" key="2">
    <source>
        <dbReference type="ARBA" id="ARBA00022448"/>
    </source>
</evidence>
<evidence type="ECO:0000256" key="6">
    <source>
        <dbReference type="ARBA" id="ARBA00023136"/>
    </source>
</evidence>
<dbReference type="InterPro" id="IPR000515">
    <property type="entry name" value="MetI-like"/>
</dbReference>
<feature type="transmembrane region" description="Helical" evidence="7">
    <location>
        <begin position="211"/>
        <end position="234"/>
    </location>
</feature>
<feature type="transmembrane region" description="Helical" evidence="7">
    <location>
        <begin position="76"/>
        <end position="98"/>
    </location>
</feature>
<proteinExistence type="inferred from homology"/>
<evidence type="ECO:0000256" key="7">
    <source>
        <dbReference type="RuleBase" id="RU363032"/>
    </source>
</evidence>
<comment type="similarity">
    <text evidence="7">Belongs to the binding-protein-dependent transport system permease family.</text>
</comment>
<evidence type="ECO:0000256" key="5">
    <source>
        <dbReference type="ARBA" id="ARBA00022989"/>
    </source>
</evidence>
<sequence>MRSRTRRSIGKWLPGLILVAPSLIVLGIFVYGFIGWNARYSFTDWKGLTPSDTFVGLDNYRELFADETFRNDSRNLIIFTLVFMLGSLLLGLFMALLLDKGVWGEGFLRSVFLFPMAISFIATGIIWRWLLNSDSGESTTGINKLFDVVGLDFLHSEWHKSDSIFAVASIALPAGWALSGYVMALFLAGLRGIPEELREAARVDGAGELRVYWHVVRPLLLPVLMSAVVILAHISLKTFDLIYAIDPGGPRTETPALYMWLTSFRGGFFARGASIATMLFVAIALVVVPYIWYSMRQERR</sequence>
<comment type="caution">
    <text evidence="9">The sequence shown here is derived from an EMBL/GenBank/DDBJ whole genome shotgun (WGS) entry which is preliminary data.</text>
</comment>
<keyword evidence="4 7" id="KW-0812">Transmembrane</keyword>
<keyword evidence="6 7" id="KW-0472">Membrane</keyword>
<evidence type="ECO:0000259" key="8">
    <source>
        <dbReference type="PROSITE" id="PS50928"/>
    </source>
</evidence>
<comment type="subcellular location">
    <subcellularLocation>
        <location evidence="1 7">Cell membrane</location>
        <topology evidence="1 7">Multi-pass membrane protein</topology>
    </subcellularLocation>
</comment>
<protein>
    <submittedName>
        <fullName evidence="9">Carbohydrate ABC transporter permease</fullName>
    </submittedName>
</protein>
<dbReference type="Gene3D" id="1.10.3720.10">
    <property type="entry name" value="MetI-like"/>
    <property type="match status" value="1"/>
</dbReference>
<evidence type="ECO:0000256" key="3">
    <source>
        <dbReference type="ARBA" id="ARBA00022475"/>
    </source>
</evidence>
<keyword evidence="5 7" id="KW-1133">Transmembrane helix</keyword>
<dbReference type="InterPro" id="IPR050809">
    <property type="entry name" value="UgpAE/MalFG_permease"/>
</dbReference>
<feature type="domain" description="ABC transmembrane type-1" evidence="8">
    <location>
        <begin position="73"/>
        <end position="292"/>
    </location>
</feature>
<dbReference type="CDD" id="cd06261">
    <property type="entry name" value="TM_PBP2"/>
    <property type="match status" value="1"/>
</dbReference>
<dbReference type="PROSITE" id="PS50928">
    <property type="entry name" value="ABC_TM1"/>
    <property type="match status" value="1"/>
</dbReference>
<dbReference type="EMBL" id="JBHSAY010000021">
    <property type="protein sequence ID" value="MFC4135300.1"/>
    <property type="molecule type" value="Genomic_DNA"/>
</dbReference>
<dbReference type="Proteomes" id="UP001595816">
    <property type="component" value="Unassembled WGS sequence"/>
</dbReference>
<keyword evidence="10" id="KW-1185">Reference proteome</keyword>
<evidence type="ECO:0000313" key="10">
    <source>
        <dbReference type="Proteomes" id="UP001595816"/>
    </source>
</evidence>
<feature type="transmembrane region" description="Helical" evidence="7">
    <location>
        <begin position="110"/>
        <end position="130"/>
    </location>
</feature>
<dbReference type="Pfam" id="PF00528">
    <property type="entry name" value="BPD_transp_1"/>
    <property type="match status" value="1"/>
</dbReference>
<dbReference type="PANTHER" id="PTHR43227:SF8">
    <property type="entry name" value="DIACETYLCHITOBIOSE UPTAKE SYSTEM PERMEASE PROTEIN DASB"/>
    <property type="match status" value="1"/>
</dbReference>
<accession>A0ABV8LWD4</accession>
<dbReference type="InterPro" id="IPR035906">
    <property type="entry name" value="MetI-like_sf"/>
</dbReference>
<evidence type="ECO:0000313" key="9">
    <source>
        <dbReference type="EMBL" id="MFC4135300.1"/>
    </source>
</evidence>